<proteinExistence type="predicted"/>
<dbReference type="AlphaFoldDB" id="A0A9W6Z7F0"/>
<reference evidence="1" key="1">
    <citation type="submission" date="2023-04" db="EMBL/GenBank/DDBJ databases">
        <title>Ambrosiozyma monospora NBRC 1965.</title>
        <authorList>
            <person name="Ichikawa N."/>
            <person name="Sato H."/>
            <person name="Tonouchi N."/>
        </authorList>
    </citation>
    <scope>NUCLEOTIDE SEQUENCE</scope>
    <source>
        <strain evidence="1">NBRC 1965</strain>
    </source>
</reference>
<dbReference type="Proteomes" id="UP001165063">
    <property type="component" value="Unassembled WGS sequence"/>
</dbReference>
<keyword evidence="2" id="KW-1185">Reference proteome</keyword>
<sequence length="249" mass="27898">MELLISIFSALPTSKRSSLYQQITSAYEVFTSEDSTFTTWTSPPAATPSASSWDTEIPSLATAGIYSDVYVFAQCDALAKDIENYGSIYNSFFETYTNTEMLTSFREQMTTYLNISVGPEFDDACTNIVDLISDLPWSDRVKAGAKSLFKTYTTKFISIDTIIHPNYTTTSFTDTSVELTNAAQSLLYQQAKYYAVLKDYQRNVDQYTSLLTSYLENDNQTSIVGDFVNDISMLNATETSISLRCQTNL</sequence>
<evidence type="ECO:0000313" key="1">
    <source>
        <dbReference type="EMBL" id="GMG55986.1"/>
    </source>
</evidence>
<comment type="caution">
    <text evidence="1">The sequence shown here is derived from an EMBL/GenBank/DDBJ whole genome shotgun (WGS) entry which is preliminary data.</text>
</comment>
<name>A0A9W6Z7F0_AMBMO</name>
<protein>
    <submittedName>
        <fullName evidence="1">Unnamed protein product</fullName>
    </submittedName>
</protein>
<accession>A0A9W6Z7F0</accession>
<gene>
    <name evidence="1" type="ORF">Amon01_000805500</name>
</gene>
<dbReference type="EMBL" id="BSXU01006580">
    <property type="protein sequence ID" value="GMG55986.1"/>
    <property type="molecule type" value="Genomic_DNA"/>
</dbReference>
<evidence type="ECO:0000313" key="2">
    <source>
        <dbReference type="Proteomes" id="UP001165063"/>
    </source>
</evidence>
<organism evidence="1 2">
    <name type="scientific">Ambrosiozyma monospora</name>
    <name type="common">Yeast</name>
    <name type="synonym">Endomycopsis monosporus</name>
    <dbReference type="NCBI Taxonomy" id="43982"/>
    <lineage>
        <taxon>Eukaryota</taxon>
        <taxon>Fungi</taxon>
        <taxon>Dikarya</taxon>
        <taxon>Ascomycota</taxon>
        <taxon>Saccharomycotina</taxon>
        <taxon>Pichiomycetes</taxon>
        <taxon>Pichiales</taxon>
        <taxon>Pichiaceae</taxon>
        <taxon>Ambrosiozyma</taxon>
    </lineage>
</organism>